<evidence type="ECO:0000256" key="4">
    <source>
        <dbReference type="RuleBase" id="RU003836"/>
    </source>
</evidence>
<reference evidence="6" key="1">
    <citation type="submission" date="2020-11" db="EMBL/GenBank/DDBJ databases">
        <authorList>
            <person name="Tran Van P."/>
        </authorList>
    </citation>
    <scope>NUCLEOTIDE SEQUENCE</scope>
</reference>
<dbReference type="InterPro" id="IPR030373">
    <property type="entry name" value="PABS_CS"/>
</dbReference>
<dbReference type="Pfam" id="PF17284">
    <property type="entry name" value="Spermine_synt_N"/>
    <property type="match status" value="1"/>
</dbReference>
<dbReference type="GO" id="GO:0005829">
    <property type="term" value="C:cytosol"/>
    <property type="evidence" value="ECO:0007669"/>
    <property type="project" value="TreeGrafter"/>
</dbReference>
<dbReference type="NCBIfam" id="NF002010">
    <property type="entry name" value="PRK00811.1"/>
    <property type="match status" value="1"/>
</dbReference>
<name>A0A7R9KVC5_9ACAR</name>
<dbReference type="EMBL" id="OC862129">
    <property type="protein sequence ID" value="CAD7629963.1"/>
    <property type="molecule type" value="Genomic_DNA"/>
</dbReference>
<feature type="domain" description="PABS" evidence="5">
    <location>
        <begin position="6"/>
        <end position="242"/>
    </location>
</feature>
<dbReference type="FunFam" id="3.40.50.150:FF:000013">
    <property type="entry name" value="Spermidine synthase"/>
    <property type="match status" value="1"/>
</dbReference>
<dbReference type="Gene3D" id="3.40.50.150">
    <property type="entry name" value="Vaccinia Virus protein VP39"/>
    <property type="match status" value="1"/>
</dbReference>
<proteinExistence type="inferred from homology"/>
<accession>A0A7R9KVC5</accession>
<dbReference type="PROSITE" id="PS01330">
    <property type="entry name" value="PABS_1"/>
    <property type="match status" value="1"/>
</dbReference>
<evidence type="ECO:0000259" key="5">
    <source>
        <dbReference type="PROSITE" id="PS51006"/>
    </source>
</evidence>
<dbReference type="HAMAP" id="MF_00198">
    <property type="entry name" value="Spermidine_synth"/>
    <property type="match status" value="1"/>
</dbReference>
<dbReference type="EMBL" id="CAJPIZ010007554">
    <property type="protein sequence ID" value="CAG2110393.1"/>
    <property type="molecule type" value="Genomic_DNA"/>
</dbReference>
<dbReference type="NCBIfam" id="TIGR00417">
    <property type="entry name" value="speE"/>
    <property type="match status" value="1"/>
</dbReference>
<evidence type="ECO:0000313" key="6">
    <source>
        <dbReference type="EMBL" id="CAD7629963.1"/>
    </source>
</evidence>
<dbReference type="Pfam" id="PF01564">
    <property type="entry name" value="Spermine_synth"/>
    <property type="match status" value="1"/>
</dbReference>
<evidence type="ECO:0000256" key="3">
    <source>
        <dbReference type="PROSITE-ProRule" id="PRU00354"/>
    </source>
</evidence>
<dbReference type="InterPro" id="IPR035246">
    <property type="entry name" value="Spermidine_synt_N"/>
</dbReference>
<keyword evidence="3" id="KW-0620">Polyamine biosynthesis</keyword>
<dbReference type="PANTHER" id="PTHR11558:SF11">
    <property type="entry name" value="SPERMIDINE SYNTHASE"/>
    <property type="match status" value="1"/>
</dbReference>
<evidence type="ECO:0000256" key="1">
    <source>
        <dbReference type="ARBA" id="ARBA00007867"/>
    </source>
</evidence>
<sequence length="301" mass="34374">MNSFKEGWFTETGVLNSNTTNLSIRVDQIIHKQKSKFQDILVFQSELFGRCLVLDDAIQCTEKDEFSYQEMIAFLPLNSHQKPQKVLIIGGGDGGVVREAVKHPLVEEVIMCEIDEAVVDVSKRFLPFMSGAFESPKLKLLFEDGYEYVKNHKNEFDVIITDSSDPKGPAECLFQEPYYRALFESLRSGGIICCQAESYWFDLPFIKQLHSKCKGIFQSVAYGSTCVPSYPSGQIGFLVCCKDKAIDFSDPIHKFSLKECNSMNLRYYTSELHTYAFRLPPFVQKVCIQCFPFHKTLTNYT</sequence>
<protein>
    <recommendedName>
        <fullName evidence="5">PABS domain-containing protein</fullName>
    </recommendedName>
</protein>
<dbReference type="PANTHER" id="PTHR11558">
    <property type="entry name" value="SPERMIDINE/SPERMINE SYNTHASE"/>
    <property type="match status" value="1"/>
</dbReference>
<organism evidence="6">
    <name type="scientific">Medioppia subpectinata</name>
    <dbReference type="NCBI Taxonomy" id="1979941"/>
    <lineage>
        <taxon>Eukaryota</taxon>
        <taxon>Metazoa</taxon>
        <taxon>Ecdysozoa</taxon>
        <taxon>Arthropoda</taxon>
        <taxon>Chelicerata</taxon>
        <taxon>Arachnida</taxon>
        <taxon>Acari</taxon>
        <taxon>Acariformes</taxon>
        <taxon>Sarcoptiformes</taxon>
        <taxon>Oribatida</taxon>
        <taxon>Brachypylina</taxon>
        <taxon>Oppioidea</taxon>
        <taxon>Oppiidae</taxon>
        <taxon>Medioppia</taxon>
    </lineage>
</organism>
<dbReference type="Gene3D" id="2.30.140.10">
    <property type="entry name" value="Spermidine synthase, tetramerisation domain"/>
    <property type="match status" value="1"/>
</dbReference>
<keyword evidence="2 3" id="KW-0808">Transferase</keyword>
<dbReference type="PROSITE" id="PS51006">
    <property type="entry name" value="PABS_2"/>
    <property type="match status" value="1"/>
</dbReference>
<evidence type="ECO:0000256" key="2">
    <source>
        <dbReference type="ARBA" id="ARBA00022679"/>
    </source>
</evidence>
<comment type="similarity">
    <text evidence="1 4">Belongs to the spermidine/spermine synthase family.</text>
</comment>
<keyword evidence="7" id="KW-1185">Reference proteome</keyword>
<dbReference type="GO" id="GO:0008295">
    <property type="term" value="P:spermidine biosynthetic process"/>
    <property type="evidence" value="ECO:0007669"/>
    <property type="project" value="TreeGrafter"/>
</dbReference>
<dbReference type="GO" id="GO:0004766">
    <property type="term" value="F:spermidine synthase activity"/>
    <property type="evidence" value="ECO:0007669"/>
    <property type="project" value="TreeGrafter"/>
</dbReference>
<gene>
    <name evidence="6" type="ORF">OSB1V03_LOCUS10377</name>
</gene>
<dbReference type="InterPro" id="IPR029063">
    <property type="entry name" value="SAM-dependent_MTases_sf"/>
</dbReference>
<dbReference type="AlphaFoldDB" id="A0A7R9KVC5"/>
<feature type="active site" description="Proton acceptor" evidence="3">
    <location>
        <position position="162"/>
    </location>
</feature>
<dbReference type="CDD" id="cd02440">
    <property type="entry name" value="AdoMet_MTases"/>
    <property type="match status" value="1"/>
</dbReference>
<dbReference type="OrthoDB" id="38125at2759"/>
<dbReference type="InterPro" id="IPR037163">
    <property type="entry name" value="Spermidine_synt_N_sf"/>
</dbReference>
<dbReference type="Proteomes" id="UP000759131">
    <property type="component" value="Unassembled WGS sequence"/>
</dbReference>
<dbReference type="InterPro" id="IPR030374">
    <property type="entry name" value="PABS"/>
</dbReference>
<evidence type="ECO:0000313" key="7">
    <source>
        <dbReference type="Proteomes" id="UP000759131"/>
    </source>
</evidence>
<dbReference type="InterPro" id="IPR001045">
    <property type="entry name" value="Spermi_synthase"/>
</dbReference>
<dbReference type="SUPFAM" id="SSF53335">
    <property type="entry name" value="S-adenosyl-L-methionine-dependent methyltransferases"/>
    <property type="match status" value="1"/>
</dbReference>